<dbReference type="PANTHER" id="PTHR11439:SF497">
    <property type="entry name" value="CYSTEINE-RICH RLK (RECEPTOR-LIKE PROTEIN KINASE) 8"/>
    <property type="match status" value="1"/>
</dbReference>
<gene>
    <name evidence="1" type="ORF">CFOL_v3_20828</name>
</gene>
<evidence type="ECO:0000313" key="2">
    <source>
        <dbReference type="Proteomes" id="UP000187406"/>
    </source>
</evidence>
<evidence type="ECO:0008006" key="3">
    <source>
        <dbReference type="Google" id="ProtNLM"/>
    </source>
</evidence>
<comment type="caution">
    <text evidence="1">The sequence shown here is derived from an EMBL/GenBank/DDBJ whole genome shotgun (WGS) entry which is preliminary data.</text>
</comment>
<name>A0A1Q3CAU6_CEPFO</name>
<accession>A0A1Q3CAU6</accession>
<dbReference type="SUPFAM" id="SSF56672">
    <property type="entry name" value="DNA/RNA polymerases"/>
    <property type="match status" value="1"/>
</dbReference>
<reference evidence="2" key="1">
    <citation type="submission" date="2016-04" db="EMBL/GenBank/DDBJ databases">
        <title>Cephalotus genome sequencing.</title>
        <authorList>
            <person name="Fukushima K."/>
            <person name="Hasebe M."/>
            <person name="Fang X."/>
        </authorList>
    </citation>
    <scope>NUCLEOTIDE SEQUENCE [LARGE SCALE GENOMIC DNA]</scope>
    <source>
        <strain evidence="2">cv. St1</strain>
    </source>
</reference>
<organism evidence="1 2">
    <name type="scientific">Cephalotus follicularis</name>
    <name type="common">Albany pitcher plant</name>
    <dbReference type="NCBI Taxonomy" id="3775"/>
    <lineage>
        <taxon>Eukaryota</taxon>
        <taxon>Viridiplantae</taxon>
        <taxon>Streptophyta</taxon>
        <taxon>Embryophyta</taxon>
        <taxon>Tracheophyta</taxon>
        <taxon>Spermatophyta</taxon>
        <taxon>Magnoliopsida</taxon>
        <taxon>eudicotyledons</taxon>
        <taxon>Gunneridae</taxon>
        <taxon>Pentapetalae</taxon>
        <taxon>rosids</taxon>
        <taxon>fabids</taxon>
        <taxon>Oxalidales</taxon>
        <taxon>Cephalotaceae</taxon>
        <taxon>Cephalotus</taxon>
    </lineage>
</organism>
<dbReference type="OrthoDB" id="2012657at2759"/>
<keyword evidence="2" id="KW-1185">Reference proteome</keyword>
<evidence type="ECO:0000313" key="1">
    <source>
        <dbReference type="EMBL" id="GAV77357.1"/>
    </source>
</evidence>
<dbReference type="InParanoid" id="A0A1Q3CAU6"/>
<proteinExistence type="predicted"/>
<dbReference type="AlphaFoldDB" id="A0A1Q3CAU6"/>
<sequence length="243" mass="27260">MELNVKYSGDSGNSIADPLLYRRLVGSLIYLCITRPNISFAVHTVSQFMQDLKHFHMAAVFRIIRYLRGHSTTGLFFPASNNTCLRAYADADWASCPDTRRSTTGWCMFLGNSLISWKCKKQDRVSKSSTEAEYRSMSAACSEIVWLSDLLDELGFPQNTTTSLSADNMSAIKIATNPVFHERTKHIEVDSHAIRNELLQSTISLPHVSSTLQLADIFTKPLTAARHQFLVSKLMLFANDTSI</sequence>
<dbReference type="InterPro" id="IPR043502">
    <property type="entry name" value="DNA/RNA_pol_sf"/>
</dbReference>
<dbReference type="Proteomes" id="UP000187406">
    <property type="component" value="Unassembled WGS sequence"/>
</dbReference>
<dbReference type="EMBL" id="BDDD01001611">
    <property type="protein sequence ID" value="GAV77357.1"/>
    <property type="molecule type" value="Genomic_DNA"/>
</dbReference>
<dbReference type="CDD" id="cd09272">
    <property type="entry name" value="RNase_HI_RT_Ty1"/>
    <property type="match status" value="1"/>
</dbReference>
<protein>
    <recommendedName>
        <fullName evidence="3">RVT_2 domain-containing protein</fullName>
    </recommendedName>
</protein>
<dbReference type="PANTHER" id="PTHR11439">
    <property type="entry name" value="GAG-POL-RELATED RETROTRANSPOSON"/>
    <property type="match status" value="1"/>
</dbReference>